<organism evidence="2 3">
    <name type="scientific">Pseudolabrys taiwanensis</name>
    <dbReference type="NCBI Taxonomy" id="331696"/>
    <lineage>
        <taxon>Bacteria</taxon>
        <taxon>Pseudomonadati</taxon>
        <taxon>Pseudomonadota</taxon>
        <taxon>Alphaproteobacteria</taxon>
        <taxon>Hyphomicrobiales</taxon>
        <taxon>Xanthobacteraceae</taxon>
        <taxon>Pseudolabrys</taxon>
    </lineage>
</organism>
<dbReference type="AlphaFoldDB" id="A0A346A3A7"/>
<dbReference type="OrthoDB" id="9803142at2"/>
<dbReference type="InterPro" id="IPR004360">
    <property type="entry name" value="Glyas_Fos-R_dOase_dom"/>
</dbReference>
<feature type="domain" description="VOC" evidence="1">
    <location>
        <begin position="6"/>
        <end position="119"/>
    </location>
</feature>
<dbReference type="SUPFAM" id="SSF54593">
    <property type="entry name" value="Glyoxalase/Bleomycin resistance protein/Dihydroxybiphenyl dioxygenase"/>
    <property type="match status" value="1"/>
</dbReference>
<name>A0A346A3A7_9HYPH</name>
<proteinExistence type="predicted"/>
<accession>A0A346A3A7</accession>
<evidence type="ECO:0000313" key="3">
    <source>
        <dbReference type="Proteomes" id="UP000254889"/>
    </source>
</evidence>
<keyword evidence="3" id="KW-1185">Reference proteome</keyword>
<dbReference type="Pfam" id="PF00903">
    <property type="entry name" value="Glyoxalase"/>
    <property type="match status" value="1"/>
</dbReference>
<dbReference type="Proteomes" id="UP000254889">
    <property type="component" value="Chromosome"/>
</dbReference>
<protein>
    <submittedName>
        <fullName evidence="2">Oxidoreductase</fullName>
    </submittedName>
</protein>
<gene>
    <name evidence="2" type="ORF">DW352_25880</name>
</gene>
<sequence length="285" mass="31710">MIAIEQLRYVRLGTPDLAAATDFAQRILGLQIVDKGPDQVFFRSDYRDHTLVYVRADKPSCAVALELRDLETLAAAEKALAAEGYKVTRGSAEEAERRKVKYFASFADRSGNVFELVVRPLQSGWRYFPERDAGILGLEDVALRSTANGADEALWTKVFNGRVSDWVGDAAYIRFDDAHHRLAFHPSNRGGPLAIEYAVEDVDLLMQNSYFLRAAQVRIVDGPGRRPSSNQLFLTFAGPDGVLFSYVAEGAKIADEEKHRARQFAKNRGSFCAWGSDCEIPELQG</sequence>
<dbReference type="PROSITE" id="PS51819">
    <property type="entry name" value="VOC"/>
    <property type="match status" value="1"/>
</dbReference>
<dbReference type="RefSeq" id="WP_115694033.1">
    <property type="nucleotide sequence ID" value="NZ_CP031417.1"/>
</dbReference>
<reference evidence="2 3" key="1">
    <citation type="submission" date="2018-07" db="EMBL/GenBank/DDBJ databases">
        <authorList>
            <person name="Quirk P.G."/>
            <person name="Krulwich T.A."/>
        </authorList>
    </citation>
    <scope>NUCLEOTIDE SEQUENCE [LARGE SCALE GENOMIC DNA]</scope>
    <source>
        <strain evidence="2 3">CC-BB4</strain>
    </source>
</reference>
<evidence type="ECO:0000259" key="1">
    <source>
        <dbReference type="PROSITE" id="PS51819"/>
    </source>
</evidence>
<dbReference type="KEGG" id="ptaw:DW352_25880"/>
<dbReference type="EMBL" id="CP031417">
    <property type="protein sequence ID" value="AXK83654.1"/>
    <property type="molecule type" value="Genomic_DNA"/>
</dbReference>
<dbReference type="InterPro" id="IPR037523">
    <property type="entry name" value="VOC_core"/>
</dbReference>
<dbReference type="Gene3D" id="3.10.180.10">
    <property type="entry name" value="2,3-Dihydroxybiphenyl 1,2-Dioxygenase, domain 1"/>
    <property type="match status" value="2"/>
</dbReference>
<dbReference type="InterPro" id="IPR029068">
    <property type="entry name" value="Glyas_Bleomycin-R_OHBP_Dase"/>
</dbReference>
<evidence type="ECO:0000313" key="2">
    <source>
        <dbReference type="EMBL" id="AXK83654.1"/>
    </source>
</evidence>